<proteinExistence type="predicted"/>
<evidence type="ECO:0000256" key="2">
    <source>
        <dbReference type="SAM" id="SignalP"/>
    </source>
</evidence>
<evidence type="ECO:0000313" key="3">
    <source>
        <dbReference type="EMBL" id="KAF2425527.1"/>
    </source>
</evidence>
<organism evidence="3 4">
    <name type="scientific">Tothia fuscella</name>
    <dbReference type="NCBI Taxonomy" id="1048955"/>
    <lineage>
        <taxon>Eukaryota</taxon>
        <taxon>Fungi</taxon>
        <taxon>Dikarya</taxon>
        <taxon>Ascomycota</taxon>
        <taxon>Pezizomycotina</taxon>
        <taxon>Dothideomycetes</taxon>
        <taxon>Pleosporomycetidae</taxon>
        <taxon>Venturiales</taxon>
        <taxon>Cylindrosympodiaceae</taxon>
        <taxon>Tothia</taxon>
    </lineage>
</organism>
<gene>
    <name evidence="3" type="ORF">EJ08DRAFT_736726</name>
</gene>
<sequence>MKSFEISTALTILAAFPISTNALFACSIDNAVPFKSLLPSSYTSGGGSSGGSSGGGGGYIPTPNPAGCSFYIAAGGSCTPAKYRTKRTYNKLPCPDDWQCVSAGGTPGCYDTKTNNFIDDQGTCGNLFSDETIPNCVEQIMAEASSSVSAPGTKATATGKVAMDATGATGSATAAKSTGTASAVMTSGGMSISDDGARVASWSLAGWEQSEDKEGTQGVYETDGLAHDAAWRERSRVPK</sequence>
<feature type="region of interest" description="Disordered" evidence="1">
    <location>
        <begin position="207"/>
        <end position="239"/>
    </location>
</feature>
<feature type="compositionally biased region" description="Basic and acidic residues" evidence="1">
    <location>
        <begin position="224"/>
        <end position="239"/>
    </location>
</feature>
<evidence type="ECO:0000313" key="4">
    <source>
        <dbReference type="Proteomes" id="UP000800235"/>
    </source>
</evidence>
<feature type="chain" id="PRO_5040305446" evidence="2">
    <location>
        <begin position="23"/>
        <end position="239"/>
    </location>
</feature>
<feature type="signal peptide" evidence="2">
    <location>
        <begin position="1"/>
        <end position="22"/>
    </location>
</feature>
<keyword evidence="4" id="KW-1185">Reference proteome</keyword>
<dbReference type="OrthoDB" id="10611419at2759"/>
<keyword evidence="2" id="KW-0732">Signal</keyword>
<dbReference type="EMBL" id="MU007069">
    <property type="protein sequence ID" value="KAF2425527.1"/>
    <property type="molecule type" value="Genomic_DNA"/>
</dbReference>
<evidence type="ECO:0000256" key="1">
    <source>
        <dbReference type="SAM" id="MobiDB-lite"/>
    </source>
</evidence>
<protein>
    <submittedName>
        <fullName evidence="3">Uncharacterized protein</fullName>
    </submittedName>
</protein>
<reference evidence="3" key="1">
    <citation type="journal article" date="2020" name="Stud. Mycol.">
        <title>101 Dothideomycetes genomes: a test case for predicting lifestyles and emergence of pathogens.</title>
        <authorList>
            <person name="Haridas S."/>
            <person name="Albert R."/>
            <person name="Binder M."/>
            <person name="Bloem J."/>
            <person name="Labutti K."/>
            <person name="Salamov A."/>
            <person name="Andreopoulos B."/>
            <person name="Baker S."/>
            <person name="Barry K."/>
            <person name="Bills G."/>
            <person name="Bluhm B."/>
            <person name="Cannon C."/>
            <person name="Castanera R."/>
            <person name="Culley D."/>
            <person name="Daum C."/>
            <person name="Ezra D."/>
            <person name="Gonzalez J."/>
            <person name="Henrissat B."/>
            <person name="Kuo A."/>
            <person name="Liang C."/>
            <person name="Lipzen A."/>
            <person name="Lutzoni F."/>
            <person name="Magnuson J."/>
            <person name="Mondo S."/>
            <person name="Nolan M."/>
            <person name="Ohm R."/>
            <person name="Pangilinan J."/>
            <person name="Park H.-J."/>
            <person name="Ramirez L."/>
            <person name="Alfaro M."/>
            <person name="Sun H."/>
            <person name="Tritt A."/>
            <person name="Yoshinaga Y."/>
            <person name="Zwiers L.-H."/>
            <person name="Turgeon B."/>
            <person name="Goodwin S."/>
            <person name="Spatafora J."/>
            <person name="Crous P."/>
            <person name="Grigoriev I."/>
        </authorList>
    </citation>
    <scope>NUCLEOTIDE SEQUENCE</scope>
    <source>
        <strain evidence="3">CBS 130266</strain>
    </source>
</reference>
<dbReference type="AlphaFoldDB" id="A0A9P4NKR3"/>
<name>A0A9P4NKR3_9PEZI</name>
<dbReference type="PROSITE" id="PS51257">
    <property type="entry name" value="PROKAR_LIPOPROTEIN"/>
    <property type="match status" value="1"/>
</dbReference>
<accession>A0A9P4NKR3</accession>
<dbReference type="Proteomes" id="UP000800235">
    <property type="component" value="Unassembled WGS sequence"/>
</dbReference>
<comment type="caution">
    <text evidence="3">The sequence shown here is derived from an EMBL/GenBank/DDBJ whole genome shotgun (WGS) entry which is preliminary data.</text>
</comment>